<reference evidence="7" key="1">
    <citation type="submission" date="2016-05" db="EMBL/GenBank/DDBJ databases">
        <title>Comparative genomics of biotechnologically important yeasts.</title>
        <authorList>
            <consortium name="DOE Joint Genome Institute"/>
            <person name="Riley R."/>
            <person name="Haridas S."/>
            <person name="Wolfe K.H."/>
            <person name="Lopes M.R."/>
            <person name="Hittinger C.T."/>
            <person name="Goker M."/>
            <person name="Salamov A."/>
            <person name="Wisecaver J."/>
            <person name="Long T.M."/>
            <person name="Aerts A.L."/>
            <person name="Barry K."/>
            <person name="Choi C."/>
            <person name="Clum A."/>
            <person name="Coughlan A.Y."/>
            <person name="Deshpande S."/>
            <person name="Douglass A.P."/>
            <person name="Hanson S.J."/>
            <person name="Klenk H.-P."/>
            <person name="Labutti K."/>
            <person name="Lapidus A."/>
            <person name="Lindquist E."/>
            <person name="Lipzen A."/>
            <person name="Meier-Kolthoff J.P."/>
            <person name="Ohm R.A."/>
            <person name="Otillar R.P."/>
            <person name="Pangilinan J."/>
            <person name="Peng Y."/>
            <person name="Rokas A."/>
            <person name="Rosa C.A."/>
            <person name="Scheuner C."/>
            <person name="Sibirny A.A."/>
            <person name="Slot J.C."/>
            <person name="Stielow J.B."/>
            <person name="Sun H."/>
            <person name="Kurtzman C.P."/>
            <person name="Blackwell M."/>
            <person name="Grigoriev I.V."/>
            <person name="Jeffries T.W."/>
        </authorList>
    </citation>
    <scope>NUCLEOTIDE SEQUENCE [LARGE SCALE GENOMIC DNA]</scope>
    <source>
        <strain evidence="7">DSM 1968</strain>
    </source>
</reference>
<dbReference type="InterPro" id="IPR008476">
    <property type="entry name" value="PBDC1_metazoa/fungi"/>
</dbReference>
<organism evidence="6 7">
    <name type="scientific">Ascoidea rubescens DSM 1968</name>
    <dbReference type="NCBI Taxonomy" id="1344418"/>
    <lineage>
        <taxon>Eukaryota</taxon>
        <taxon>Fungi</taxon>
        <taxon>Dikarya</taxon>
        <taxon>Ascomycota</taxon>
        <taxon>Saccharomycotina</taxon>
        <taxon>Saccharomycetes</taxon>
        <taxon>Ascoideaceae</taxon>
        <taxon>Ascoidea</taxon>
    </lineage>
</organism>
<dbReference type="GeneID" id="30963716"/>
<evidence type="ECO:0000259" key="5">
    <source>
        <dbReference type="Pfam" id="PF04669"/>
    </source>
</evidence>
<dbReference type="PANTHER" id="PTHR13410:SF9">
    <property type="entry name" value="PROTEIN PBDC1"/>
    <property type="match status" value="1"/>
</dbReference>
<evidence type="ECO:0000313" key="6">
    <source>
        <dbReference type="EMBL" id="ODV63624.1"/>
    </source>
</evidence>
<dbReference type="GO" id="GO:0005737">
    <property type="term" value="C:cytoplasm"/>
    <property type="evidence" value="ECO:0007669"/>
    <property type="project" value="UniProtKB-SubCell"/>
</dbReference>
<dbReference type="FunCoup" id="A0A1D2VPW3">
    <property type="interactions" value="639"/>
</dbReference>
<comment type="similarity">
    <text evidence="3">Belongs to the PBDC1 family.</text>
</comment>
<evidence type="ECO:0000256" key="2">
    <source>
        <dbReference type="ARBA" id="ARBA00022490"/>
    </source>
</evidence>
<dbReference type="AlphaFoldDB" id="A0A1D2VPW3"/>
<dbReference type="STRING" id="1344418.A0A1D2VPW3"/>
<dbReference type="InParanoid" id="A0A1D2VPW3"/>
<keyword evidence="7" id="KW-1185">Reference proteome</keyword>
<dbReference type="PANTHER" id="PTHR13410">
    <property type="entry name" value="PROTEIN PBDC1"/>
    <property type="match status" value="1"/>
</dbReference>
<gene>
    <name evidence="6" type="ORF">ASCRUDRAFT_28960</name>
</gene>
<sequence length="148" mass="17812">MSTSTFNAEEADNFEDIEKQFAVKAVQQAETFWNLLSKVKGSKLRLTKYDDFIYEELIKEFPEFSDPKYVAVISEDDLKNHKSKEKWRNFVKIFEEKIKDYNFGTLLRSDCKTEYDQHGTIFVLRIQFYCIEICRNRYELNDWISEKK</sequence>
<keyword evidence="2" id="KW-0963">Cytoplasm</keyword>
<dbReference type="InterPro" id="IPR023139">
    <property type="entry name" value="PBDC1-like_dom_sf"/>
</dbReference>
<evidence type="ECO:0000256" key="1">
    <source>
        <dbReference type="ARBA" id="ARBA00004496"/>
    </source>
</evidence>
<evidence type="ECO:0000256" key="4">
    <source>
        <dbReference type="ARBA" id="ARBA00069779"/>
    </source>
</evidence>
<dbReference type="RefSeq" id="XP_020049931.1">
    <property type="nucleotide sequence ID" value="XM_020190080.1"/>
</dbReference>
<accession>A0A1D2VPW3</accession>
<evidence type="ECO:0000313" key="7">
    <source>
        <dbReference type="Proteomes" id="UP000095038"/>
    </source>
</evidence>
<evidence type="ECO:0000256" key="3">
    <source>
        <dbReference type="ARBA" id="ARBA00061201"/>
    </source>
</evidence>
<dbReference type="FunFam" id="1.10.3560.10:FF:000001">
    <property type="entry name" value="Protein PBDC1 homolog"/>
    <property type="match status" value="1"/>
</dbReference>
<name>A0A1D2VPW3_9ASCO</name>
<proteinExistence type="inferred from homology"/>
<dbReference type="InterPro" id="IPR021148">
    <property type="entry name" value="Polysacc_synth_dom"/>
</dbReference>
<dbReference type="OrthoDB" id="10248897at2759"/>
<comment type="subcellular location">
    <subcellularLocation>
        <location evidence="1">Cytoplasm</location>
    </subcellularLocation>
</comment>
<dbReference type="Gene3D" id="1.10.3560.10">
    <property type="entry name" value="yst0336 like domain"/>
    <property type="match status" value="1"/>
</dbReference>
<dbReference type="Proteomes" id="UP000095038">
    <property type="component" value="Unassembled WGS sequence"/>
</dbReference>
<dbReference type="EMBL" id="KV454475">
    <property type="protein sequence ID" value="ODV63624.1"/>
    <property type="molecule type" value="Genomic_DNA"/>
</dbReference>
<feature type="domain" description="Polysaccharide biosynthesis" evidence="5">
    <location>
        <begin position="17"/>
        <end position="145"/>
    </location>
</feature>
<protein>
    <recommendedName>
        <fullName evidence="4">Protein PBDC1 homolog</fullName>
    </recommendedName>
</protein>
<dbReference type="Pfam" id="PF04669">
    <property type="entry name" value="PBDC1"/>
    <property type="match status" value="1"/>
</dbReference>